<name>A0AAU9KLN7_9STRA</name>
<dbReference type="AlphaFoldDB" id="A0AAU9KLN7"/>
<sequence length="544" mass="59453">MPRKVSIRELHEPYESYSYAELRHELSIRCIRFSRRVTNRANFIKLLRDWDKKNPLSATRVNETSTPITTRRTMSSGSPTNCTRSIRARRGCRFRLINVLLSPEFNGRWDAMTGKLQVNELWLDVHTAFMSENSMLDAIQFHDALFVNVTPNVILPHSPSRLLQMWTEIVAMYRNAVAQAKEAAANNGNTQSFFDFCAGRLDLLYLHMAMLLEPKLYEFILSDKIPIPEPFSKSKAKLLLTDASDATNGKSQAAVNAVTRTTVNKVSGKTTENHVSTCAPTDPATATTPSVTTDTFSATSSGRSPATVAKEATQSKACKVPTQNPEMEEVPAPARSKARVIAASTPMAAAGKANNAGIKVKQTNSIALAHTPAAQKDLQKAAGKGKTSSGASLAKEAKGKVSPSKPKPTAAQPKAKAASNSSDAKRSSLGKRSHGVEDTAIVEVPSVTDIVPHPGKRVHTTTTISSALAPRSTEMMLPPDEWDILESRLRKVNENIARCHHGLASVEVTVSESYKQSLEADLRFYSAIKQRLQEQLLVVMQSGY</sequence>
<evidence type="ECO:0000313" key="3">
    <source>
        <dbReference type="Proteomes" id="UP001160483"/>
    </source>
</evidence>
<reference evidence="2" key="1">
    <citation type="submission" date="2021-11" db="EMBL/GenBank/DDBJ databases">
        <authorList>
            <person name="Islam A."/>
            <person name="Islam S."/>
            <person name="Flora M.S."/>
            <person name="Rahman M."/>
            <person name="Ziaur R.M."/>
            <person name="Epstein J.H."/>
            <person name="Hassan M."/>
            <person name="Klassen M."/>
            <person name="Woodard K."/>
            <person name="Webb A."/>
            <person name="Webby R.J."/>
            <person name="El Zowalaty M.E."/>
        </authorList>
    </citation>
    <scope>NUCLEOTIDE SEQUENCE</scope>
    <source>
        <strain evidence="2">Pbs3</strain>
    </source>
</reference>
<comment type="caution">
    <text evidence="2">The sequence shown here is derived from an EMBL/GenBank/DDBJ whole genome shotgun (WGS) entry which is preliminary data.</text>
</comment>
<gene>
    <name evidence="2" type="ORF">PBS003_LOCUS1091</name>
</gene>
<proteinExistence type="predicted"/>
<evidence type="ECO:0000256" key="1">
    <source>
        <dbReference type="SAM" id="MobiDB-lite"/>
    </source>
</evidence>
<accession>A0AAU9KLN7</accession>
<protein>
    <submittedName>
        <fullName evidence="2">Uncharacterized protein</fullName>
    </submittedName>
</protein>
<dbReference type="EMBL" id="CAKKTJ010000100">
    <property type="protein sequence ID" value="CAH0474230.1"/>
    <property type="molecule type" value="Genomic_DNA"/>
</dbReference>
<feature type="compositionally biased region" description="Low complexity" evidence="1">
    <location>
        <begin position="402"/>
        <end position="422"/>
    </location>
</feature>
<feature type="region of interest" description="Disordered" evidence="1">
    <location>
        <begin position="377"/>
        <end position="440"/>
    </location>
</feature>
<dbReference type="Proteomes" id="UP001160483">
    <property type="component" value="Unassembled WGS sequence"/>
</dbReference>
<feature type="region of interest" description="Disordered" evidence="1">
    <location>
        <begin position="272"/>
        <end position="334"/>
    </location>
</feature>
<feature type="compositionally biased region" description="Polar residues" evidence="1">
    <location>
        <begin position="312"/>
        <end position="325"/>
    </location>
</feature>
<organism evidence="2 3">
    <name type="scientific">Peronospora belbahrii</name>
    <dbReference type="NCBI Taxonomy" id="622444"/>
    <lineage>
        <taxon>Eukaryota</taxon>
        <taxon>Sar</taxon>
        <taxon>Stramenopiles</taxon>
        <taxon>Oomycota</taxon>
        <taxon>Peronosporomycetes</taxon>
        <taxon>Peronosporales</taxon>
        <taxon>Peronosporaceae</taxon>
        <taxon>Peronospora</taxon>
    </lineage>
</organism>
<feature type="compositionally biased region" description="Low complexity" evidence="1">
    <location>
        <begin position="276"/>
        <end position="299"/>
    </location>
</feature>
<evidence type="ECO:0000313" key="2">
    <source>
        <dbReference type="EMBL" id="CAH0474230.1"/>
    </source>
</evidence>